<protein>
    <recommendedName>
        <fullName evidence="3">F-box domain-containing protein</fullName>
    </recommendedName>
</protein>
<keyword evidence="2" id="KW-1185">Reference proteome</keyword>
<proteinExistence type="predicted"/>
<name>A0A5C2SDN9_9APHY</name>
<accession>A0A5C2SDN9</accession>
<dbReference type="Gene3D" id="3.80.10.10">
    <property type="entry name" value="Ribonuclease Inhibitor"/>
    <property type="match status" value="1"/>
</dbReference>
<evidence type="ECO:0000313" key="1">
    <source>
        <dbReference type="EMBL" id="RPD61821.1"/>
    </source>
</evidence>
<organism evidence="1 2">
    <name type="scientific">Lentinus tigrinus ALCF2SS1-6</name>
    <dbReference type="NCBI Taxonomy" id="1328759"/>
    <lineage>
        <taxon>Eukaryota</taxon>
        <taxon>Fungi</taxon>
        <taxon>Dikarya</taxon>
        <taxon>Basidiomycota</taxon>
        <taxon>Agaricomycotina</taxon>
        <taxon>Agaricomycetes</taxon>
        <taxon>Polyporales</taxon>
        <taxon>Polyporaceae</taxon>
        <taxon>Lentinus</taxon>
    </lineage>
</organism>
<dbReference type="STRING" id="1328759.A0A5C2SDN9"/>
<dbReference type="Proteomes" id="UP000313359">
    <property type="component" value="Unassembled WGS sequence"/>
</dbReference>
<dbReference type="OrthoDB" id="2585512at2759"/>
<dbReference type="EMBL" id="ML122261">
    <property type="protein sequence ID" value="RPD61821.1"/>
    <property type="molecule type" value="Genomic_DNA"/>
</dbReference>
<dbReference type="InterPro" id="IPR032675">
    <property type="entry name" value="LRR_dom_sf"/>
</dbReference>
<evidence type="ECO:0000313" key="2">
    <source>
        <dbReference type="Proteomes" id="UP000313359"/>
    </source>
</evidence>
<dbReference type="AlphaFoldDB" id="A0A5C2SDN9"/>
<evidence type="ECO:0008006" key="3">
    <source>
        <dbReference type="Google" id="ProtNLM"/>
    </source>
</evidence>
<reference evidence="1" key="1">
    <citation type="journal article" date="2018" name="Genome Biol. Evol.">
        <title>Genomics and development of Lentinus tigrinus, a white-rot wood-decaying mushroom with dimorphic fruiting bodies.</title>
        <authorList>
            <person name="Wu B."/>
            <person name="Xu Z."/>
            <person name="Knudson A."/>
            <person name="Carlson A."/>
            <person name="Chen N."/>
            <person name="Kovaka S."/>
            <person name="LaButti K."/>
            <person name="Lipzen A."/>
            <person name="Pennachio C."/>
            <person name="Riley R."/>
            <person name="Schakwitz W."/>
            <person name="Umezawa K."/>
            <person name="Ohm R.A."/>
            <person name="Grigoriev I.V."/>
            <person name="Nagy L.G."/>
            <person name="Gibbons J."/>
            <person name="Hibbett D."/>
        </authorList>
    </citation>
    <scope>NUCLEOTIDE SEQUENCE [LARGE SCALE GENOMIC DNA]</scope>
    <source>
        <strain evidence="1">ALCF2SS1-6</strain>
    </source>
</reference>
<sequence>MLQRYAQFEDLPLELLPVIIQHVVKPSHLAAICLVDHRFYQFTVPLLYERVFIYAWHREGKAKVIKLFRTLAEYPHLAKYVLQLVIRDFPKALQSEDHDQILDACLAGLRNCINLRSCTWTRHGSLTSSVLETLVQCKSLWELEINGENASFYDPAILPQFCHLQKLTLIMPSASVVANLLPWAKNTGSTLRHLSIICKSSTRVNDGVLQELAPYLTNLDYLYLVGCPKVTHDGLWALLSGNYRGIVGLGMEGLSTAFDMSVFSQRCNRGSTLSRLRSITITVDEHTSLEEWQQHVLDLLSNAPLQRFHISTVGGHVDHRLSDDFCKAVVSAHGSRLTRFSVHRMRMSINAIGDICRRCTVLQQLFVVVEQGDLDALGPCLAQAPMLRAVHVNRPLDFGSEDVPRQSYHQILSIARQCRPSVKEFGFNTRVFQVERVPITTANGTVDTEVILTSYENPEIPEQFLVVRT</sequence>
<gene>
    <name evidence="1" type="ORF">L227DRAFT_600218</name>
</gene>
<dbReference type="SUPFAM" id="SSF52047">
    <property type="entry name" value="RNI-like"/>
    <property type="match status" value="1"/>
</dbReference>